<feature type="binding site" evidence="7">
    <location>
        <position position="96"/>
    </location>
    <ligand>
        <name>Zn(2+)</name>
        <dbReference type="ChEBI" id="CHEBI:29105"/>
    </ligand>
</feature>
<evidence type="ECO:0000256" key="1">
    <source>
        <dbReference type="ARBA" id="ARBA00007957"/>
    </source>
</evidence>
<keyword evidence="7" id="KW-0479">Metal-binding</keyword>
<dbReference type="CDD" id="cd07153">
    <property type="entry name" value="Fur_like"/>
    <property type="match status" value="1"/>
</dbReference>
<reference evidence="8 9" key="1">
    <citation type="journal article" date="2014" name="Genome Announc.">
        <title>Draft Genome Sequence of Fervidicella metallireducens Strain AeBT, an Iron-Reducing Thermoanaerobe from the Great Artesian Basin.</title>
        <authorList>
            <person name="Patel B.K."/>
        </authorList>
    </citation>
    <scope>NUCLEOTIDE SEQUENCE [LARGE SCALE GENOMIC DNA]</scope>
    <source>
        <strain evidence="8 9">AeB</strain>
    </source>
</reference>
<organism evidence="8 9">
    <name type="scientific">Fervidicella metallireducens AeB</name>
    <dbReference type="NCBI Taxonomy" id="1403537"/>
    <lineage>
        <taxon>Bacteria</taxon>
        <taxon>Bacillati</taxon>
        <taxon>Bacillota</taxon>
        <taxon>Clostridia</taxon>
        <taxon>Eubacteriales</taxon>
        <taxon>Clostridiaceae</taxon>
        <taxon>Fervidicella</taxon>
    </lineage>
</organism>
<name>A0A017RWC9_9CLOT</name>
<evidence type="ECO:0000313" key="8">
    <source>
        <dbReference type="EMBL" id="EYE88240.1"/>
    </source>
</evidence>
<evidence type="ECO:0000256" key="3">
    <source>
        <dbReference type="ARBA" id="ARBA00022833"/>
    </source>
</evidence>
<comment type="caution">
    <text evidence="8">The sequence shown here is derived from an EMBL/GenBank/DDBJ whole genome shotgun (WGS) entry which is preliminary data.</text>
</comment>
<dbReference type="PANTHER" id="PTHR33202:SF8">
    <property type="entry name" value="PEROXIDE-RESPONSIVE REPRESSOR PERR"/>
    <property type="match status" value="1"/>
</dbReference>
<evidence type="ECO:0000313" key="9">
    <source>
        <dbReference type="Proteomes" id="UP000019681"/>
    </source>
</evidence>
<feature type="binding site" evidence="7">
    <location>
        <position position="140"/>
    </location>
    <ligand>
        <name>Zn(2+)</name>
        <dbReference type="ChEBI" id="CHEBI:29105"/>
    </ligand>
</feature>
<keyword evidence="3 7" id="KW-0862">Zinc</keyword>
<feature type="binding site" evidence="7">
    <location>
        <position position="143"/>
    </location>
    <ligand>
        <name>Zn(2+)</name>
        <dbReference type="ChEBI" id="CHEBI:29105"/>
    </ligand>
</feature>
<dbReference type="PANTHER" id="PTHR33202">
    <property type="entry name" value="ZINC UPTAKE REGULATION PROTEIN"/>
    <property type="match status" value="1"/>
</dbReference>
<evidence type="ECO:0000256" key="2">
    <source>
        <dbReference type="ARBA" id="ARBA00022491"/>
    </source>
</evidence>
<dbReference type="Pfam" id="PF01475">
    <property type="entry name" value="FUR"/>
    <property type="match status" value="1"/>
</dbReference>
<dbReference type="GO" id="GO:0003700">
    <property type="term" value="F:DNA-binding transcription factor activity"/>
    <property type="evidence" value="ECO:0007669"/>
    <property type="project" value="InterPro"/>
</dbReference>
<dbReference type="GO" id="GO:0045892">
    <property type="term" value="P:negative regulation of DNA-templated transcription"/>
    <property type="evidence" value="ECO:0007669"/>
    <property type="project" value="TreeGrafter"/>
</dbReference>
<dbReference type="Gene3D" id="1.10.10.10">
    <property type="entry name" value="Winged helix-like DNA-binding domain superfamily/Winged helix DNA-binding domain"/>
    <property type="match status" value="1"/>
</dbReference>
<evidence type="ECO:0000256" key="6">
    <source>
        <dbReference type="ARBA" id="ARBA00023163"/>
    </source>
</evidence>
<evidence type="ECO:0000256" key="5">
    <source>
        <dbReference type="ARBA" id="ARBA00023125"/>
    </source>
</evidence>
<dbReference type="GO" id="GO:0008270">
    <property type="term" value="F:zinc ion binding"/>
    <property type="evidence" value="ECO:0007669"/>
    <property type="project" value="TreeGrafter"/>
</dbReference>
<dbReference type="InterPro" id="IPR036388">
    <property type="entry name" value="WH-like_DNA-bd_sf"/>
</dbReference>
<sequence>MEDNFQIIKKIIEKKGYKFTQQKRVILEELVKSKTHINAKEIYERVKDKNIGLATVYRNIRLFSMLGIVKEIVIKGQSYYEIKIFSRKPLHIHFKCANCNSIIDIDDYNITYEYVKLNKVVEEKYNIQVYDSDIMLIGLCDRCREEERCQDRQNSEG</sequence>
<keyword evidence="5" id="KW-0238">DNA-binding</keyword>
<dbReference type="AlphaFoldDB" id="A0A017RWC9"/>
<dbReference type="GO" id="GO:1900376">
    <property type="term" value="P:regulation of secondary metabolite biosynthetic process"/>
    <property type="evidence" value="ECO:0007669"/>
    <property type="project" value="TreeGrafter"/>
</dbReference>
<dbReference type="SUPFAM" id="SSF46785">
    <property type="entry name" value="Winged helix' DNA-binding domain"/>
    <property type="match status" value="1"/>
</dbReference>
<comment type="similarity">
    <text evidence="1">Belongs to the Fur family.</text>
</comment>
<dbReference type="InterPro" id="IPR036390">
    <property type="entry name" value="WH_DNA-bd_sf"/>
</dbReference>
<evidence type="ECO:0000256" key="7">
    <source>
        <dbReference type="PIRSR" id="PIRSR602481-1"/>
    </source>
</evidence>
<keyword evidence="9" id="KW-1185">Reference proteome</keyword>
<dbReference type="Gene3D" id="3.30.1490.190">
    <property type="match status" value="1"/>
</dbReference>
<comment type="cofactor">
    <cofactor evidence="7">
        <name>Zn(2+)</name>
        <dbReference type="ChEBI" id="CHEBI:29105"/>
    </cofactor>
    <text evidence="7">Binds 1 zinc ion per subunit.</text>
</comment>
<protein>
    <submittedName>
        <fullName evidence="8">Fur family transcriptional regulator</fullName>
    </submittedName>
</protein>
<dbReference type="OrthoDB" id="8659436at2"/>
<dbReference type="RefSeq" id="WP_035380088.1">
    <property type="nucleotide sequence ID" value="NZ_AZQP01000025.1"/>
</dbReference>
<feature type="binding site" evidence="7">
    <location>
        <position position="99"/>
    </location>
    <ligand>
        <name>Zn(2+)</name>
        <dbReference type="ChEBI" id="CHEBI:29105"/>
    </ligand>
</feature>
<evidence type="ECO:0000256" key="4">
    <source>
        <dbReference type="ARBA" id="ARBA00023015"/>
    </source>
</evidence>
<dbReference type="EMBL" id="AZQP01000025">
    <property type="protein sequence ID" value="EYE88240.1"/>
    <property type="molecule type" value="Genomic_DNA"/>
</dbReference>
<keyword evidence="4" id="KW-0805">Transcription regulation</keyword>
<accession>A0A017RWC9</accession>
<dbReference type="InterPro" id="IPR002481">
    <property type="entry name" value="FUR"/>
</dbReference>
<keyword evidence="6" id="KW-0804">Transcription</keyword>
<proteinExistence type="inferred from homology"/>
<dbReference type="InterPro" id="IPR043135">
    <property type="entry name" value="Fur_C"/>
</dbReference>
<keyword evidence="2" id="KW-0678">Repressor</keyword>
<dbReference type="STRING" id="1403537.Q428_09085"/>
<dbReference type="Proteomes" id="UP000019681">
    <property type="component" value="Unassembled WGS sequence"/>
</dbReference>
<dbReference type="GO" id="GO:0000976">
    <property type="term" value="F:transcription cis-regulatory region binding"/>
    <property type="evidence" value="ECO:0007669"/>
    <property type="project" value="TreeGrafter"/>
</dbReference>
<gene>
    <name evidence="8" type="ORF">Q428_09085</name>
</gene>